<sequence>MCLLMLNDKIKSTERTDPPLSSATWKGAWDLYRDGVFAFREDTLRSEHYAHLDDKNHVYLDYTGSGLASAFQLAHCSVRLSSTLYGNPHSINPSSQASATAINTTRLKVLQHLNADAEEYDVIFMANATAAAKLVGESYVFARRTRRGFCKRSVVGTPQA</sequence>
<protein>
    <submittedName>
        <fullName evidence="1">Uncharacterized protein</fullName>
    </submittedName>
</protein>
<evidence type="ECO:0000313" key="2">
    <source>
        <dbReference type="Proteomes" id="UP001174997"/>
    </source>
</evidence>
<dbReference type="EMBL" id="JAULSY010000062">
    <property type="protein sequence ID" value="KAK0668036.1"/>
    <property type="molecule type" value="Genomic_DNA"/>
</dbReference>
<dbReference type="InterPro" id="IPR015424">
    <property type="entry name" value="PyrdxlP-dep_Trfase"/>
</dbReference>
<keyword evidence="2" id="KW-1185">Reference proteome</keyword>
<organism evidence="1 2">
    <name type="scientific">Cercophora samala</name>
    <dbReference type="NCBI Taxonomy" id="330535"/>
    <lineage>
        <taxon>Eukaryota</taxon>
        <taxon>Fungi</taxon>
        <taxon>Dikarya</taxon>
        <taxon>Ascomycota</taxon>
        <taxon>Pezizomycotina</taxon>
        <taxon>Sordariomycetes</taxon>
        <taxon>Sordariomycetidae</taxon>
        <taxon>Sordariales</taxon>
        <taxon>Lasiosphaeriaceae</taxon>
        <taxon>Cercophora</taxon>
    </lineage>
</organism>
<dbReference type="PANTHER" id="PTHR14237">
    <property type="entry name" value="MOLYBDOPTERIN COFACTOR SULFURASE MOSC"/>
    <property type="match status" value="1"/>
</dbReference>
<comment type="caution">
    <text evidence="1">The sequence shown here is derived from an EMBL/GenBank/DDBJ whole genome shotgun (WGS) entry which is preliminary data.</text>
</comment>
<gene>
    <name evidence="1" type="ORF">QBC41DRAFT_337874</name>
</gene>
<dbReference type="InterPro" id="IPR015421">
    <property type="entry name" value="PyrdxlP-dep_Trfase_major"/>
</dbReference>
<dbReference type="PANTHER" id="PTHR14237:SF19">
    <property type="entry name" value="MITOCHONDRIAL AMIDOXIME REDUCING COMPONENT 1"/>
    <property type="match status" value="1"/>
</dbReference>
<dbReference type="SUPFAM" id="SSF53383">
    <property type="entry name" value="PLP-dependent transferases"/>
    <property type="match status" value="1"/>
</dbReference>
<dbReference type="Gene3D" id="3.40.640.10">
    <property type="entry name" value="Type I PLP-dependent aspartate aminotransferase-like (Major domain)"/>
    <property type="match status" value="1"/>
</dbReference>
<evidence type="ECO:0000313" key="1">
    <source>
        <dbReference type="EMBL" id="KAK0668036.1"/>
    </source>
</evidence>
<proteinExistence type="predicted"/>
<accession>A0AA40D9G0</accession>
<reference evidence="1" key="1">
    <citation type="submission" date="2023-06" db="EMBL/GenBank/DDBJ databases">
        <title>Genome-scale phylogeny and comparative genomics of the fungal order Sordariales.</title>
        <authorList>
            <consortium name="Lawrence Berkeley National Laboratory"/>
            <person name="Hensen N."/>
            <person name="Bonometti L."/>
            <person name="Westerberg I."/>
            <person name="Brannstrom I.O."/>
            <person name="Guillou S."/>
            <person name="Cros-Aarteil S."/>
            <person name="Calhoun S."/>
            <person name="Haridas S."/>
            <person name="Kuo A."/>
            <person name="Mondo S."/>
            <person name="Pangilinan J."/>
            <person name="Riley R."/>
            <person name="Labutti K."/>
            <person name="Andreopoulos B."/>
            <person name="Lipzen A."/>
            <person name="Chen C."/>
            <person name="Yanf M."/>
            <person name="Daum C."/>
            <person name="Ng V."/>
            <person name="Clum A."/>
            <person name="Steindorff A."/>
            <person name="Ohm R."/>
            <person name="Martin F."/>
            <person name="Silar P."/>
            <person name="Natvig D."/>
            <person name="Lalanne C."/>
            <person name="Gautier V."/>
            <person name="Ament-Velasquez S.L."/>
            <person name="Kruys A."/>
            <person name="Hutchinson M.I."/>
            <person name="Powell A.J."/>
            <person name="Barry K."/>
            <person name="Miller A.N."/>
            <person name="Grigoriev I.V."/>
            <person name="Debuchy R."/>
            <person name="Gladieux P."/>
            <person name="Thoren M.H."/>
            <person name="Johannesson H."/>
        </authorList>
    </citation>
    <scope>NUCLEOTIDE SEQUENCE</scope>
    <source>
        <strain evidence="1">CBS 307.81</strain>
    </source>
</reference>
<dbReference type="Proteomes" id="UP001174997">
    <property type="component" value="Unassembled WGS sequence"/>
</dbReference>
<name>A0AA40D9G0_9PEZI</name>
<dbReference type="AlphaFoldDB" id="A0AA40D9G0"/>